<dbReference type="AlphaFoldDB" id="A0AAN5CVL9"/>
<protein>
    <submittedName>
        <fullName evidence="1">Uncharacterized protein</fullName>
    </submittedName>
</protein>
<feature type="non-terminal residue" evidence="1">
    <location>
        <position position="1"/>
    </location>
</feature>
<proteinExistence type="predicted"/>
<gene>
    <name evidence="1" type="ORF">PMAYCL1PPCAC_21619</name>
</gene>
<name>A0AAN5CVL9_9BILA</name>
<sequence>NFIVAYRLCVCTSVDLTGSHLIQIIEMSSLIITLISVAVTLQPGNSRVDFTDSKLFDEADFAQQTVSIPDFCNGGCRIYVSVPAASSEIDRHIKLHDRVNDDADNKNLFDISQLKSDDQKEKGFYRVAAGNIAVTFQNENPNYATAPLAVWIVKEMAPNLASAMVFEAFDLPSTPENYDYVTILSAEPFTIRSRTDGPMMMMASL</sequence>
<reference evidence="2" key="1">
    <citation type="submission" date="2022-10" db="EMBL/GenBank/DDBJ databases">
        <title>Genome assembly of Pristionchus species.</title>
        <authorList>
            <person name="Yoshida K."/>
            <person name="Sommer R.J."/>
        </authorList>
    </citation>
    <scope>NUCLEOTIDE SEQUENCE [LARGE SCALE GENOMIC DNA]</scope>
    <source>
        <strain evidence="2">RS5460</strain>
    </source>
</reference>
<organism evidence="1 2">
    <name type="scientific">Pristionchus mayeri</name>
    <dbReference type="NCBI Taxonomy" id="1317129"/>
    <lineage>
        <taxon>Eukaryota</taxon>
        <taxon>Metazoa</taxon>
        <taxon>Ecdysozoa</taxon>
        <taxon>Nematoda</taxon>
        <taxon>Chromadorea</taxon>
        <taxon>Rhabditida</taxon>
        <taxon>Rhabditina</taxon>
        <taxon>Diplogasteromorpha</taxon>
        <taxon>Diplogasteroidea</taxon>
        <taxon>Neodiplogasteridae</taxon>
        <taxon>Pristionchus</taxon>
    </lineage>
</organism>
<dbReference type="EMBL" id="BTRK01000005">
    <property type="protein sequence ID" value="GMR51424.1"/>
    <property type="molecule type" value="Genomic_DNA"/>
</dbReference>
<comment type="caution">
    <text evidence="1">The sequence shown here is derived from an EMBL/GenBank/DDBJ whole genome shotgun (WGS) entry which is preliminary data.</text>
</comment>
<accession>A0AAN5CVL9</accession>
<feature type="non-terminal residue" evidence="1">
    <location>
        <position position="205"/>
    </location>
</feature>
<evidence type="ECO:0000313" key="1">
    <source>
        <dbReference type="EMBL" id="GMR51424.1"/>
    </source>
</evidence>
<evidence type="ECO:0000313" key="2">
    <source>
        <dbReference type="Proteomes" id="UP001328107"/>
    </source>
</evidence>
<keyword evidence="2" id="KW-1185">Reference proteome</keyword>
<dbReference type="Proteomes" id="UP001328107">
    <property type="component" value="Unassembled WGS sequence"/>
</dbReference>